<dbReference type="InterPro" id="IPR004837">
    <property type="entry name" value="NaCa_Exmemb"/>
</dbReference>
<feature type="transmembrane region" description="Helical" evidence="5">
    <location>
        <begin position="305"/>
        <end position="322"/>
    </location>
</feature>
<evidence type="ECO:0000313" key="7">
    <source>
        <dbReference type="EMBL" id="OGM13171.1"/>
    </source>
</evidence>
<dbReference type="InterPro" id="IPR004481">
    <property type="entry name" value="K/Na/Ca-exchanger"/>
</dbReference>
<evidence type="ECO:0000256" key="3">
    <source>
        <dbReference type="ARBA" id="ARBA00022989"/>
    </source>
</evidence>
<sequence length="323" mass="35587">MILSIVFSIIILSFVLIKSADLVIVAIRRLSRDTSRKSFIFSALILAVGTSFPELSVAITSALEKSSSLTLGVIIGSNIANIALIGGITSLIAGRITVRGDYLKKDVGIALVAGILPLLLIIDGVLSRVDGLILLTVYFAYASSFFRHRFLQISQEQREENFIYRFVRRFNHISSEKKREMGKLFVGIALLLFSADAIVKLSSSLAIHANIPIFVIGLIILAVGTSLPELAFSLRSVTDHEPSMFFGNLLGSTIANSTLIIGIASFISPIEVAAVDQYFKAVIAFIVVFIVFWLFIRSKHRLERWEGGLLLLLYFLFLVVEFV</sequence>
<evidence type="ECO:0000256" key="2">
    <source>
        <dbReference type="ARBA" id="ARBA00022692"/>
    </source>
</evidence>
<organism evidence="7 8">
    <name type="scientific">Candidatus Woesebacteria bacterium RBG_16_39_8b</name>
    <dbReference type="NCBI Taxonomy" id="1802482"/>
    <lineage>
        <taxon>Bacteria</taxon>
        <taxon>Candidatus Woeseibacteriota</taxon>
    </lineage>
</organism>
<comment type="caution">
    <text evidence="7">The sequence shown here is derived from an EMBL/GenBank/DDBJ whole genome shotgun (WGS) entry which is preliminary data.</text>
</comment>
<feature type="transmembrane region" description="Helical" evidence="5">
    <location>
        <begin position="69"/>
        <end position="94"/>
    </location>
</feature>
<dbReference type="PANTHER" id="PTHR10846:SF8">
    <property type="entry name" value="INNER MEMBRANE PROTEIN YRBG"/>
    <property type="match status" value="1"/>
</dbReference>
<dbReference type="EMBL" id="MGFU01000011">
    <property type="protein sequence ID" value="OGM13171.1"/>
    <property type="molecule type" value="Genomic_DNA"/>
</dbReference>
<evidence type="ECO:0000256" key="1">
    <source>
        <dbReference type="ARBA" id="ARBA00004141"/>
    </source>
</evidence>
<feature type="transmembrane region" description="Helical" evidence="5">
    <location>
        <begin position="278"/>
        <end position="296"/>
    </location>
</feature>
<proteinExistence type="predicted"/>
<dbReference type="GO" id="GO:0006874">
    <property type="term" value="P:intracellular calcium ion homeostasis"/>
    <property type="evidence" value="ECO:0007669"/>
    <property type="project" value="TreeGrafter"/>
</dbReference>
<dbReference type="InterPro" id="IPR044880">
    <property type="entry name" value="NCX_ion-bd_dom_sf"/>
</dbReference>
<feature type="transmembrane region" description="Helical" evidence="5">
    <location>
        <begin position="184"/>
        <end position="207"/>
    </location>
</feature>
<feature type="domain" description="Sodium/calcium exchanger membrane region" evidence="6">
    <location>
        <begin position="7"/>
        <end position="143"/>
    </location>
</feature>
<dbReference type="Gene3D" id="1.20.1420.30">
    <property type="entry name" value="NCX, central ion-binding region"/>
    <property type="match status" value="1"/>
</dbReference>
<feature type="transmembrane region" description="Helical" evidence="5">
    <location>
        <begin position="39"/>
        <end position="63"/>
    </location>
</feature>
<reference evidence="7 8" key="1">
    <citation type="journal article" date="2016" name="Nat. Commun.">
        <title>Thousands of microbial genomes shed light on interconnected biogeochemical processes in an aquifer system.</title>
        <authorList>
            <person name="Anantharaman K."/>
            <person name="Brown C.T."/>
            <person name="Hug L.A."/>
            <person name="Sharon I."/>
            <person name="Castelle C.J."/>
            <person name="Probst A.J."/>
            <person name="Thomas B.C."/>
            <person name="Singh A."/>
            <person name="Wilkins M.J."/>
            <person name="Karaoz U."/>
            <person name="Brodie E.L."/>
            <person name="Williams K.H."/>
            <person name="Hubbard S.S."/>
            <person name="Banfield J.F."/>
        </authorList>
    </citation>
    <scope>NUCLEOTIDE SEQUENCE [LARGE SCALE GENOMIC DNA]</scope>
</reference>
<evidence type="ECO:0000259" key="6">
    <source>
        <dbReference type="Pfam" id="PF01699"/>
    </source>
</evidence>
<gene>
    <name evidence="7" type="ORF">A2V80_01090</name>
</gene>
<dbReference type="Proteomes" id="UP000179013">
    <property type="component" value="Unassembled WGS sequence"/>
</dbReference>
<dbReference type="GO" id="GO:0005262">
    <property type="term" value="F:calcium channel activity"/>
    <property type="evidence" value="ECO:0007669"/>
    <property type="project" value="TreeGrafter"/>
</dbReference>
<keyword evidence="2 5" id="KW-0812">Transmembrane</keyword>
<feature type="transmembrane region" description="Helical" evidence="5">
    <location>
        <begin position="213"/>
        <end position="232"/>
    </location>
</feature>
<feature type="transmembrane region" description="Helical" evidence="5">
    <location>
        <begin position="6"/>
        <end position="27"/>
    </location>
</feature>
<feature type="transmembrane region" description="Helical" evidence="5">
    <location>
        <begin position="106"/>
        <end position="126"/>
    </location>
</feature>
<accession>A0A1F7XDT1</accession>
<feature type="transmembrane region" description="Helical" evidence="5">
    <location>
        <begin position="132"/>
        <end position="150"/>
    </location>
</feature>
<dbReference type="PANTHER" id="PTHR10846">
    <property type="entry name" value="SODIUM/POTASSIUM/CALCIUM EXCHANGER"/>
    <property type="match status" value="1"/>
</dbReference>
<feature type="transmembrane region" description="Helical" evidence="5">
    <location>
        <begin position="244"/>
        <end position="266"/>
    </location>
</feature>
<comment type="subcellular location">
    <subcellularLocation>
        <location evidence="1">Membrane</location>
        <topology evidence="1">Multi-pass membrane protein</topology>
    </subcellularLocation>
</comment>
<dbReference type="GO" id="GO:0005886">
    <property type="term" value="C:plasma membrane"/>
    <property type="evidence" value="ECO:0007669"/>
    <property type="project" value="TreeGrafter"/>
</dbReference>
<dbReference type="GO" id="GO:0008273">
    <property type="term" value="F:calcium, potassium:sodium antiporter activity"/>
    <property type="evidence" value="ECO:0007669"/>
    <property type="project" value="TreeGrafter"/>
</dbReference>
<dbReference type="Pfam" id="PF01699">
    <property type="entry name" value="Na_Ca_ex"/>
    <property type="match status" value="2"/>
</dbReference>
<evidence type="ECO:0000313" key="8">
    <source>
        <dbReference type="Proteomes" id="UP000179013"/>
    </source>
</evidence>
<keyword evidence="4 5" id="KW-0472">Membrane</keyword>
<protein>
    <recommendedName>
        <fullName evidence="6">Sodium/calcium exchanger membrane region domain-containing protein</fullName>
    </recommendedName>
</protein>
<evidence type="ECO:0000256" key="5">
    <source>
        <dbReference type="SAM" id="Phobius"/>
    </source>
</evidence>
<evidence type="ECO:0000256" key="4">
    <source>
        <dbReference type="ARBA" id="ARBA00023136"/>
    </source>
</evidence>
<dbReference type="AlphaFoldDB" id="A0A1F7XDT1"/>
<name>A0A1F7XDT1_9BACT</name>
<feature type="domain" description="Sodium/calcium exchanger membrane region" evidence="6">
    <location>
        <begin position="184"/>
        <end position="321"/>
    </location>
</feature>
<keyword evidence="3 5" id="KW-1133">Transmembrane helix</keyword>